<name>A0AA88QKQ9_9ASTE</name>
<dbReference type="GO" id="GO:0008270">
    <property type="term" value="F:zinc ion binding"/>
    <property type="evidence" value="ECO:0007669"/>
    <property type="project" value="InterPro"/>
</dbReference>
<protein>
    <submittedName>
        <fullName evidence="4">Uncharacterized protein</fullName>
    </submittedName>
</protein>
<dbReference type="AlphaFoldDB" id="A0AA88QKQ9"/>
<gene>
    <name evidence="4" type="ORF">RJ640_004459</name>
</gene>
<evidence type="ECO:0000313" key="4">
    <source>
        <dbReference type="EMBL" id="KAK2968453.1"/>
    </source>
</evidence>
<dbReference type="PANTHER" id="PTHR33357:SF3">
    <property type="entry name" value="METALLOTHIONEIN-LIKE PROTEIN 3"/>
    <property type="match status" value="1"/>
</dbReference>
<comment type="caution">
    <text evidence="4">The sequence shown here is derived from an EMBL/GenBank/DDBJ whole genome shotgun (WGS) entry which is preliminary data.</text>
</comment>
<dbReference type="EMBL" id="JAVXUO010002917">
    <property type="protein sequence ID" value="KAK2968453.1"/>
    <property type="molecule type" value="Genomic_DNA"/>
</dbReference>
<dbReference type="Proteomes" id="UP001187471">
    <property type="component" value="Unassembled WGS sequence"/>
</dbReference>
<evidence type="ECO:0000256" key="2">
    <source>
        <dbReference type="ARBA" id="ARBA00022723"/>
    </source>
</evidence>
<sequence>MISLSSKLASATIQESGLEWSRKLFLHCNGDGQLGEIPTIREGIDAPYLVFKASAIGAYGSKYQDYPGTLVFKIGTVHKAPVSSGSVEDLMSTSNQKLHQKFCVNKAWKKGSSYGIDIIETGKSYVETVVMEAPAAEHDGKCKCGASCTCTTCTCGH</sequence>
<organism evidence="4 5">
    <name type="scientific">Escallonia rubra</name>
    <dbReference type="NCBI Taxonomy" id="112253"/>
    <lineage>
        <taxon>Eukaryota</taxon>
        <taxon>Viridiplantae</taxon>
        <taxon>Streptophyta</taxon>
        <taxon>Embryophyta</taxon>
        <taxon>Tracheophyta</taxon>
        <taxon>Spermatophyta</taxon>
        <taxon>Magnoliopsida</taxon>
        <taxon>eudicotyledons</taxon>
        <taxon>Gunneridae</taxon>
        <taxon>Pentapetalae</taxon>
        <taxon>asterids</taxon>
        <taxon>campanulids</taxon>
        <taxon>Escalloniales</taxon>
        <taxon>Escalloniaceae</taxon>
        <taxon>Escallonia</taxon>
    </lineage>
</organism>
<keyword evidence="5" id="KW-1185">Reference proteome</keyword>
<dbReference type="GO" id="GO:0005507">
    <property type="term" value="F:copper ion binding"/>
    <property type="evidence" value="ECO:0007669"/>
    <property type="project" value="InterPro"/>
</dbReference>
<dbReference type="PANTHER" id="PTHR33357">
    <property type="entry name" value="METALLOTHIONEIN-LIKE PROTEIN 3"/>
    <property type="match status" value="1"/>
</dbReference>
<keyword evidence="2" id="KW-0479">Metal-binding</keyword>
<keyword evidence="3" id="KW-0480">Metal-thiolate cluster</keyword>
<evidence type="ECO:0000256" key="3">
    <source>
        <dbReference type="ARBA" id="ARBA00022851"/>
    </source>
</evidence>
<comment type="similarity">
    <text evidence="1">Belongs to the metallothionein superfamily. Type 15 family.</text>
</comment>
<proteinExistence type="inferred from homology"/>
<accession>A0AA88QKQ9</accession>
<dbReference type="InterPro" id="IPR044671">
    <property type="entry name" value="MT3"/>
</dbReference>
<dbReference type="GO" id="GO:0006878">
    <property type="term" value="P:intracellular copper ion homeostasis"/>
    <property type="evidence" value="ECO:0007669"/>
    <property type="project" value="InterPro"/>
</dbReference>
<reference evidence="4" key="1">
    <citation type="submission" date="2022-12" db="EMBL/GenBank/DDBJ databases">
        <title>Draft genome assemblies for two species of Escallonia (Escalloniales).</title>
        <authorList>
            <person name="Chanderbali A."/>
            <person name="Dervinis C."/>
            <person name="Anghel I."/>
            <person name="Soltis D."/>
            <person name="Soltis P."/>
            <person name="Zapata F."/>
        </authorList>
    </citation>
    <scope>NUCLEOTIDE SEQUENCE</scope>
    <source>
        <strain evidence="4">UCBG92.1500</strain>
        <tissue evidence="4">Leaf</tissue>
    </source>
</reference>
<evidence type="ECO:0000313" key="5">
    <source>
        <dbReference type="Proteomes" id="UP001187471"/>
    </source>
</evidence>
<evidence type="ECO:0000256" key="1">
    <source>
        <dbReference type="ARBA" id="ARBA00005802"/>
    </source>
</evidence>